<proteinExistence type="inferred from homology"/>
<comment type="similarity">
    <text evidence="1">Belongs to the short-chain dehydrogenases/reductases (SDR) family.</text>
</comment>
<dbReference type="Proteomes" id="UP000031501">
    <property type="component" value="Chromosome"/>
</dbReference>
<dbReference type="FunFam" id="3.40.50.720:FF:000084">
    <property type="entry name" value="Short-chain dehydrogenase reductase"/>
    <property type="match status" value="1"/>
</dbReference>
<dbReference type="InterPro" id="IPR002347">
    <property type="entry name" value="SDR_fam"/>
</dbReference>
<dbReference type="PRINTS" id="PR00080">
    <property type="entry name" value="SDRFAMILY"/>
</dbReference>
<dbReference type="PANTHER" id="PTHR43639">
    <property type="entry name" value="OXIDOREDUCTASE, SHORT-CHAIN DEHYDROGENASE/REDUCTASE FAMILY (AFU_ORTHOLOGUE AFUA_5G02870)"/>
    <property type="match status" value="1"/>
</dbReference>
<dbReference type="EMBL" id="CP022433">
    <property type="protein sequence ID" value="ASN25274.1"/>
    <property type="molecule type" value="Genomic_DNA"/>
</dbReference>
<dbReference type="AlphaFoldDB" id="A0A221NZE9"/>
<dbReference type="GO" id="GO:0016491">
    <property type="term" value="F:oxidoreductase activity"/>
    <property type="evidence" value="ECO:0007669"/>
    <property type="project" value="UniProtKB-KW"/>
</dbReference>
<dbReference type="KEGG" id="splu:LK06_014830"/>
<dbReference type="PROSITE" id="PS00061">
    <property type="entry name" value="ADH_SHORT"/>
    <property type="match status" value="1"/>
</dbReference>
<dbReference type="PANTHER" id="PTHR43639:SF1">
    <property type="entry name" value="SHORT-CHAIN DEHYDROGENASE_REDUCTASE FAMILY PROTEIN"/>
    <property type="match status" value="1"/>
</dbReference>
<accession>A0A221NZE9</accession>
<dbReference type="RefSeq" id="WP_039653475.1">
    <property type="nucleotide sequence ID" value="NZ_CP021080.1"/>
</dbReference>
<name>A0A221NZE9_9ACTN</name>
<evidence type="ECO:0000313" key="4">
    <source>
        <dbReference type="EMBL" id="ASN25274.1"/>
    </source>
</evidence>
<feature type="domain" description="Ketoreductase" evidence="3">
    <location>
        <begin position="7"/>
        <end position="195"/>
    </location>
</feature>
<evidence type="ECO:0000256" key="1">
    <source>
        <dbReference type="ARBA" id="ARBA00006484"/>
    </source>
</evidence>
<organism evidence="4 5">
    <name type="scientific">Streptomyces pluripotens</name>
    <dbReference type="NCBI Taxonomy" id="1355015"/>
    <lineage>
        <taxon>Bacteria</taxon>
        <taxon>Bacillati</taxon>
        <taxon>Actinomycetota</taxon>
        <taxon>Actinomycetes</taxon>
        <taxon>Kitasatosporales</taxon>
        <taxon>Streptomycetaceae</taxon>
        <taxon>Streptomyces</taxon>
    </lineage>
</organism>
<evidence type="ECO:0000259" key="3">
    <source>
        <dbReference type="SMART" id="SM00822"/>
    </source>
</evidence>
<gene>
    <name evidence="4" type="ORF">LK07_15965</name>
</gene>
<reference evidence="4 5" key="1">
    <citation type="submission" date="2017-07" db="EMBL/GenBank/DDBJ databases">
        <title>Genome sequence of Streptomyces pluripotens MUSC 137T.</title>
        <authorList>
            <person name="Ser H.-L."/>
            <person name="Lee L.-H."/>
        </authorList>
    </citation>
    <scope>NUCLEOTIDE SEQUENCE [LARGE SCALE GENOMIC DNA]</scope>
    <source>
        <strain evidence="4 5">MUSC 137</strain>
    </source>
</reference>
<dbReference type="InterPro" id="IPR057326">
    <property type="entry name" value="KR_dom"/>
</dbReference>
<dbReference type="SUPFAM" id="SSF51735">
    <property type="entry name" value="NAD(P)-binding Rossmann-fold domains"/>
    <property type="match status" value="1"/>
</dbReference>
<dbReference type="PRINTS" id="PR00081">
    <property type="entry name" value="GDHRDH"/>
</dbReference>
<keyword evidence="5" id="KW-1185">Reference proteome</keyword>
<dbReference type="Pfam" id="PF13561">
    <property type="entry name" value="adh_short_C2"/>
    <property type="match status" value="1"/>
</dbReference>
<evidence type="ECO:0000313" key="5">
    <source>
        <dbReference type="Proteomes" id="UP000031501"/>
    </source>
</evidence>
<dbReference type="InterPro" id="IPR036291">
    <property type="entry name" value="NAD(P)-bd_dom_sf"/>
</dbReference>
<dbReference type="SMART" id="SM00822">
    <property type="entry name" value="PKS_KR"/>
    <property type="match status" value="1"/>
</dbReference>
<protein>
    <submittedName>
        <fullName evidence="4">SDR family oxidoreductase</fullName>
    </submittedName>
</protein>
<dbReference type="OrthoDB" id="9803333at2"/>
<sequence>MGSLTGKTALVTGGSRGIGRAIAERLGREGALVAVHYGRKAAAAEEVVGAIREAGGTAFAARAELGTGDDVETLWAEFDRKVLEHGGSAGLDILVNNAGIAPRSQLEDTTPETFDEVFAVNVRAPFFLVQQGLKRLRDGGRIVNVSSGATRIAQPDIIAYSMTKGAIDTFSLTLAKAVGSRGITVNSVAPGIIGTDMNASWLRGNKAAEQSAAELSALGRVGRPGDVADIVSFLASDDARWVTGQVIDATGGSQL</sequence>
<dbReference type="STRING" id="1355015.LK06_014830"/>
<keyword evidence="2" id="KW-0560">Oxidoreductase</keyword>
<dbReference type="Gene3D" id="3.40.50.720">
    <property type="entry name" value="NAD(P)-binding Rossmann-like Domain"/>
    <property type="match status" value="1"/>
</dbReference>
<evidence type="ECO:0000256" key="2">
    <source>
        <dbReference type="ARBA" id="ARBA00023002"/>
    </source>
</evidence>
<dbReference type="InterPro" id="IPR020904">
    <property type="entry name" value="Sc_DH/Rdtase_CS"/>
</dbReference>